<keyword evidence="5" id="KW-0268">Exocytosis</keyword>
<dbReference type="GO" id="GO:0006893">
    <property type="term" value="P:Golgi to plasma membrane transport"/>
    <property type="evidence" value="ECO:0007669"/>
    <property type="project" value="TreeGrafter"/>
</dbReference>
<dbReference type="Proteomes" id="UP000268321">
    <property type="component" value="Unassembled WGS sequence"/>
</dbReference>
<dbReference type="SUPFAM" id="SSF74788">
    <property type="entry name" value="Cullin repeat-like"/>
    <property type="match status" value="1"/>
</dbReference>
<dbReference type="InterPro" id="IPR011993">
    <property type="entry name" value="PH-like_dom_sf"/>
</dbReference>
<dbReference type="InterPro" id="IPR016159">
    <property type="entry name" value="Cullin_repeat-like_dom_sf"/>
</dbReference>
<evidence type="ECO:0000256" key="7">
    <source>
        <dbReference type="SAM" id="Coils"/>
    </source>
</evidence>
<dbReference type="Gene3D" id="2.30.29.30">
    <property type="entry name" value="Pleckstrin-homology domain (PH domain)/Phosphotyrosine-binding domain (PTB)"/>
    <property type="match status" value="1"/>
</dbReference>
<evidence type="ECO:0000256" key="1">
    <source>
        <dbReference type="ARBA" id="ARBA00004398"/>
    </source>
</evidence>
<name>A0A4P9ZEU1_9ASCO</name>
<comment type="subcellular location">
    <subcellularLocation>
        <location evidence="1">Cytoplasmic vesicle</location>
        <location evidence="1">Secretory vesicle</location>
    </subcellularLocation>
</comment>
<organism evidence="10 11">
    <name type="scientific">Metschnikowia bicuspidata</name>
    <dbReference type="NCBI Taxonomy" id="27322"/>
    <lineage>
        <taxon>Eukaryota</taxon>
        <taxon>Fungi</taxon>
        <taxon>Dikarya</taxon>
        <taxon>Ascomycota</taxon>
        <taxon>Saccharomycotina</taxon>
        <taxon>Pichiomycetes</taxon>
        <taxon>Metschnikowiaceae</taxon>
        <taxon>Metschnikowia</taxon>
    </lineage>
</organism>
<evidence type="ECO:0000256" key="3">
    <source>
        <dbReference type="ARBA" id="ARBA00021269"/>
    </source>
</evidence>
<proteinExistence type="inferred from homology"/>
<feature type="coiled-coil region" evidence="7">
    <location>
        <begin position="140"/>
        <end position="167"/>
    </location>
</feature>
<dbReference type="PANTHER" id="PTHR21426:SF12">
    <property type="entry name" value="EXOCYST COMPLEX COMPONENT 8"/>
    <property type="match status" value="1"/>
</dbReference>
<keyword evidence="6" id="KW-0653">Protein transport</keyword>
<feature type="region of interest" description="Disordered" evidence="8">
    <location>
        <begin position="354"/>
        <end position="385"/>
    </location>
</feature>
<feature type="compositionally biased region" description="Basic and acidic residues" evidence="8">
    <location>
        <begin position="354"/>
        <end position="372"/>
    </location>
</feature>
<accession>A0A4P9ZEU1</accession>
<dbReference type="InterPro" id="IPR042560">
    <property type="entry name" value="Exo84_C_2"/>
</dbReference>
<feature type="compositionally biased region" description="Polar residues" evidence="8">
    <location>
        <begin position="44"/>
        <end position="54"/>
    </location>
</feature>
<keyword evidence="11" id="KW-1185">Reference proteome</keyword>
<evidence type="ECO:0000256" key="6">
    <source>
        <dbReference type="ARBA" id="ARBA00022927"/>
    </source>
</evidence>
<feature type="compositionally biased region" description="Basic residues" evidence="8">
    <location>
        <begin position="1"/>
        <end position="10"/>
    </location>
</feature>
<keyword evidence="7" id="KW-0175">Coiled coil</keyword>
<dbReference type="InterPro" id="IPR032403">
    <property type="entry name" value="Exo84_C"/>
</dbReference>
<comment type="similarity">
    <text evidence="2">Belongs to the EXO84 family.</text>
</comment>
<dbReference type="InterPro" id="IPR033961">
    <property type="entry name" value="Exo84"/>
</dbReference>
<dbReference type="Gene3D" id="1.20.58.1220">
    <property type="entry name" value="Exo84p, C-terminal helical domain"/>
    <property type="match status" value="1"/>
</dbReference>
<feature type="region of interest" description="Disordered" evidence="8">
    <location>
        <begin position="1"/>
        <end position="30"/>
    </location>
</feature>
<dbReference type="Pfam" id="PF25345">
    <property type="entry name" value="PH_EXO84"/>
    <property type="match status" value="1"/>
</dbReference>
<dbReference type="GO" id="GO:0015031">
    <property type="term" value="P:protein transport"/>
    <property type="evidence" value="ECO:0007669"/>
    <property type="project" value="UniProtKB-KW"/>
</dbReference>
<evidence type="ECO:0000256" key="8">
    <source>
        <dbReference type="SAM" id="MobiDB-lite"/>
    </source>
</evidence>
<evidence type="ECO:0000256" key="2">
    <source>
        <dbReference type="ARBA" id="ARBA00007210"/>
    </source>
</evidence>
<protein>
    <recommendedName>
        <fullName evidence="3">Exocyst complex component EXO84</fullName>
    </recommendedName>
</protein>
<evidence type="ECO:0000256" key="4">
    <source>
        <dbReference type="ARBA" id="ARBA00022448"/>
    </source>
</evidence>
<dbReference type="GO" id="GO:0000145">
    <property type="term" value="C:exocyst"/>
    <property type="evidence" value="ECO:0007669"/>
    <property type="project" value="InterPro"/>
</dbReference>
<evidence type="ECO:0000259" key="9">
    <source>
        <dbReference type="Pfam" id="PF16528"/>
    </source>
</evidence>
<sequence length="726" mass="80942">MDFKSNRKSRAPWQLKQGFKPRPQLPSPIPLYHTSERIDVADSGESSTARVTNQRTRKSSRRISIHASAVAPLAGFDVSAMPPLPLVAESGRRAGDNSDADVVAFINSELRDKDAGTIADFHKSLVIRKRKVETDIKEKINQNQKNILQLTDNLQATQQELMLLRELTKALYGILADLTESAQRRLDLELAEPDPAPASQAAARALGAKGRDRSSVMVLQKMWVTELQLLYKHVEGAQQVVQTVYGRHILGESGRWHEINVGNWKPLKAAHLFVLNDMLLVAGRQQVQDRNGKALQLLHHWPLYMVKLETVEAPKTDKVKTFVISVAANASRYYYQTDRADHHNKIVRAYNKGKAEVEQAQRTAEEDRRRNGSELGIDGNASAHGVADEGLDKRQLCDSLRTSGYMDQAPLGSPDELLFNRRSGTHGNNADMLLKDLSVRVHSRNRSHDYMKPERRGANADGPAFLFYDLKLLEDMLDEVDVNLAHKDYTSAVDRVRHIEGKLGAVVERLQTIDSSDTHVDELRLLVDVIRLKINGRKLNIQQGLCFELHQNIATLSSSWIATIIDLYVSFDRLGEGMAALLAAWSAYLAQTVGRLISAAHGLTRVDIVNYLTNLVIVHVLIVKKAMAVHRACVAPAFANYCSETVDLSGFVAWCIAQVALLAELVKKHASGSLLVEDRGVWKAKDAVYYQELVLVVELQLALLKQDGLNADYLFTDILYCSALVT</sequence>
<evidence type="ECO:0000313" key="11">
    <source>
        <dbReference type="Proteomes" id="UP000268321"/>
    </source>
</evidence>
<gene>
    <name evidence="10" type="ORF">METBISCDRAFT_13887</name>
</gene>
<feature type="domain" description="Exocyst component Exo84 C-terminal" evidence="9">
    <location>
        <begin position="472"/>
        <end position="674"/>
    </location>
</feature>
<dbReference type="Gene3D" id="1.20.58.1210">
    <property type="entry name" value="Exo84p, N-terminal helical domain"/>
    <property type="match status" value="1"/>
</dbReference>
<reference evidence="11" key="1">
    <citation type="journal article" date="2018" name="Nat. Microbiol.">
        <title>Leveraging single-cell genomics to expand the fungal tree of life.</title>
        <authorList>
            <person name="Ahrendt S.R."/>
            <person name="Quandt C.A."/>
            <person name="Ciobanu D."/>
            <person name="Clum A."/>
            <person name="Salamov A."/>
            <person name="Andreopoulos B."/>
            <person name="Cheng J.F."/>
            <person name="Woyke T."/>
            <person name="Pelin A."/>
            <person name="Henrissat B."/>
            <person name="Reynolds N.K."/>
            <person name="Benny G.L."/>
            <person name="Smith M.E."/>
            <person name="James T.Y."/>
            <person name="Grigoriev I.V."/>
        </authorList>
    </citation>
    <scope>NUCLEOTIDE SEQUENCE [LARGE SCALE GENOMIC DNA]</scope>
    <source>
        <strain evidence="11">Baker2002</strain>
    </source>
</reference>
<dbReference type="GO" id="GO:0006887">
    <property type="term" value="P:exocytosis"/>
    <property type="evidence" value="ECO:0007669"/>
    <property type="project" value="UniProtKB-KW"/>
</dbReference>
<dbReference type="OrthoDB" id="642193at2759"/>
<dbReference type="AlphaFoldDB" id="A0A4P9ZEU1"/>
<dbReference type="EMBL" id="ML004440">
    <property type="protein sequence ID" value="RKP31527.1"/>
    <property type="molecule type" value="Genomic_DNA"/>
</dbReference>
<evidence type="ECO:0000256" key="5">
    <source>
        <dbReference type="ARBA" id="ARBA00022483"/>
    </source>
</evidence>
<feature type="region of interest" description="Disordered" evidence="8">
    <location>
        <begin position="41"/>
        <end position="60"/>
    </location>
</feature>
<keyword evidence="4" id="KW-0813">Transport</keyword>
<dbReference type="InterPro" id="IPR042561">
    <property type="entry name" value="Exo84_C_1"/>
</dbReference>
<dbReference type="GO" id="GO:0030133">
    <property type="term" value="C:transport vesicle"/>
    <property type="evidence" value="ECO:0007669"/>
    <property type="project" value="UniProtKB-SubCell"/>
</dbReference>
<evidence type="ECO:0000313" key="10">
    <source>
        <dbReference type="EMBL" id="RKP31527.1"/>
    </source>
</evidence>
<dbReference type="PANTHER" id="PTHR21426">
    <property type="entry name" value="EXOCYST COMPLEX COMPONENT 8"/>
    <property type="match status" value="1"/>
</dbReference>
<dbReference type="Pfam" id="PF16528">
    <property type="entry name" value="Exo84_C"/>
    <property type="match status" value="1"/>
</dbReference>